<sequence length="645" mass="71086">MAGAGATIKQVLDAAEQAAKAGDVARAVALYRQILTKAPKHSKAKKALVRLEKQGGAANRAMTQADANALLQVLNSGDFARARQMAQEMARAFPNEPFVFNILGYASGMTGDQKGAIDAYKWAIKLNPNFVEAMSNYGSYLVQIDRAADAVPVLQKAVTKKPDYAEAHHNLGVAYAAIGQSDKAMQHYDLALRHAPRYANALNSRGSLKSTLNDRIGAEADFRAALAIAPKDTGAMVNLGGVLSADGKSAEATEILEKAAALDLRNTETFMQLGIIQNESGRNDAALSSFRKVLEVDPNHAKTLRLILGLVPSDERAGVVDQIQRLFKDPATPDLDKVQLGFALGEYYEKQAAYEQSFTCLDQANRLYRAALPPLPQSDAEKFDRITKLFDTDAFAHLKDAADPSDAPVFVLGMMRSGTSLVEQIIATHSAVYGAGELNTATDLAKPLYDKGSRATAADAKTFTEDYLRDLMRNAGDARHVVDKMPGNFFNVGLIRTLFPNAKIVNTVRDPRDNCFSIYKNFFDTYAHQYAYNQGELAHFANRYKAMMHRWDELFPGAVYHIRYEALVADQEAESRKLLDYLGLPWEDGVLEFHKTKRAVRTASVNQVRQKIYRTSVKSWQNYAPYLGELFDGLDEDLWAGAYEA</sequence>
<feature type="repeat" description="TPR" evidence="2">
    <location>
        <begin position="97"/>
        <end position="130"/>
    </location>
</feature>
<proteinExistence type="predicted"/>
<name>A0A916VQM1_9RHOB</name>
<dbReference type="InterPro" id="IPR026634">
    <property type="entry name" value="TPST-like"/>
</dbReference>
<evidence type="ECO:0000313" key="4">
    <source>
        <dbReference type="Proteomes" id="UP000628017"/>
    </source>
</evidence>
<evidence type="ECO:0000256" key="1">
    <source>
        <dbReference type="ARBA" id="ARBA00022679"/>
    </source>
</evidence>
<feature type="repeat" description="TPR" evidence="2">
    <location>
        <begin position="267"/>
        <end position="300"/>
    </location>
</feature>
<dbReference type="SMART" id="SM00028">
    <property type="entry name" value="TPR"/>
    <property type="match status" value="7"/>
</dbReference>
<dbReference type="Pfam" id="PF13469">
    <property type="entry name" value="Sulfotransfer_3"/>
    <property type="match status" value="1"/>
</dbReference>
<dbReference type="InterPro" id="IPR019734">
    <property type="entry name" value="TPR_rpt"/>
</dbReference>
<dbReference type="SUPFAM" id="SSF52540">
    <property type="entry name" value="P-loop containing nucleoside triphosphate hydrolases"/>
    <property type="match status" value="1"/>
</dbReference>
<dbReference type="Gene3D" id="3.40.50.300">
    <property type="entry name" value="P-loop containing nucleotide triphosphate hydrolases"/>
    <property type="match status" value="1"/>
</dbReference>
<dbReference type="InterPro" id="IPR027417">
    <property type="entry name" value="P-loop_NTPase"/>
</dbReference>
<evidence type="ECO:0000313" key="3">
    <source>
        <dbReference type="EMBL" id="GGA20967.1"/>
    </source>
</evidence>
<dbReference type="PANTHER" id="PTHR12788">
    <property type="entry name" value="PROTEIN-TYROSINE SULFOTRANSFERASE 2"/>
    <property type="match status" value="1"/>
</dbReference>
<dbReference type="EMBL" id="BMKA01000003">
    <property type="protein sequence ID" value="GGA20967.1"/>
    <property type="molecule type" value="Genomic_DNA"/>
</dbReference>
<keyword evidence="1" id="KW-0808">Transferase</keyword>
<dbReference type="Pfam" id="PF14559">
    <property type="entry name" value="TPR_19"/>
    <property type="match status" value="1"/>
</dbReference>
<dbReference type="SUPFAM" id="SSF48452">
    <property type="entry name" value="TPR-like"/>
    <property type="match status" value="1"/>
</dbReference>
<dbReference type="InterPro" id="IPR011990">
    <property type="entry name" value="TPR-like_helical_dom_sf"/>
</dbReference>
<dbReference type="Pfam" id="PF13181">
    <property type="entry name" value="TPR_8"/>
    <property type="match status" value="1"/>
</dbReference>
<gene>
    <name evidence="3" type="ORF">GCM10011498_22040</name>
</gene>
<dbReference type="PROSITE" id="PS50293">
    <property type="entry name" value="TPR_REGION"/>
    <property type="match status" value="2"/>
</dbReference>
<dbReference type="GO" id="GO:0008476">
    <property type="term" value="F:protein-tyrosine sulfotransferase activity"/>
    <property type="evidence" value="ECO:0007669"/>
    <property type="project" value="InterPro"/>
</dbReference>
<feature type="repeat" description="TPR" evidence="2">
    <location>
        <begin position="165"/>
        <end position="198"/>
    </location>
</feature>
<reference evidence="3" key="1">
    <citation type="journal article" date="2014" name="Int. J. Syst. Evol. Microbiol.">
        <title>Complete genome sequence of Corynebacterium casei LMG S-19264T (=DSM 44701T), isolated from a smear-ripened cheese.</title>
        <authorList>
            <consortium name="US DOE Joint Genome Institute (JGI-PGF)"/>
            <person name="Walter F."/>
            <person name="Albersmeier A."/>
            <person name="Kalinowski J."/>
            <person name="Ruckert C."/>
        </authorList>
    </citation>
    <scope>NUCLEOTIDE SEQUENCE</scope>
    <source>
        <strain evidence="3">CGMCC 1.15880</strain>
    </source>
</reference>
<protein>
    <submittedName>
        <fullName evidence="3">Sulfotransferase</fullName>
    </submittedName>
</protein>
<evidence type="ECO:0000256" key="2">
    <source>
        <dbReference type="PROSITE-ProRule" id="PRU00339"/>
    </source>
</evidence>
<keyword evidence="2" id="KW-0802">TPR repeat</keyword>
<organism evidence="3 4">
    <name type="scientific">Neptunicoccus cionae</name>
    <dbReference type="NCBI Taxonomy" id="2035344"/>
    <lineage>
        <taxon>Bacteria</taxon>
        <taxon>Pseudomonadati</taxon>
        <taxon>Pseudomonadota</taxon>
        <taxon>Alphaproteobacteria</taxon>
        <taxon>Rhodobacterales</taxon>
        <taxon>Paracoccaceae</taxon>
        <taxon>Neptunicoccus</taxon>
    </lineage>
</organism>
<dbReference type="Gene3D" id="1.25.40.10">
    <property type="entry name" value="Tetratricopeptide repeat domain"/>
    <property type="match status" value="2"/>
</dbReference>
<dbReference type="Proteomes" id="UP000628017">
    <property type="component" value="Unassembled WGS sequence"/>
</dbReference>
<dbReference type="PROSITE" id="PS50005">
    <property type="entry name" value="TPR"/>
    <property type="match status" value="3"/>
</dbReference>
<comment type="caution">
    <text evidence="3">The sequence shown here is derived from an EMBL/GenBank/DDBJ whole genome shotgun (WGS) entry which is preliminary data.</text>
</comment>
<keyword evidence="4" id="KW-1185">Reference proteome</keyword>
<dbReference type="AlphaFoldDB" id="A0A916VQM1"/>
<reference evidence="3" key="2">
    <citation type="submission" date="2020-09" db="EMBL/GenBank/DDBJ databases">
        <authorList>
            <person name="Sun Q."/>
            <person name="Zhou Y."/>
        </authorList>
    </citation>
    <scope>NUCLEOTIDE SEQUENCE</scope>
    <source>
        <strain evidence="3">CGMCC 1.15880</strain>
    </source>
</reference>
<dbReference type="RefSeq" id="WP_188674935.1">
    <property type="nucleotide sequence ID" value="NZ_BMKA01000003.1"/>
</dbReference>
<dbReference type="PANTHER" id="PTHR12788:SF10">
    <property type="entry name" value="PROTEIN-TYROSINE SULFOTRANSFERASE"/>
    <property type="match status" value="1"/>
</dbReference>
<accession>A0A916VQM1</accession>